<feature type="transmembrane region" description="Helical" evidence="1">
    <location>
        <begin position="6"/>
        <end position="25"/>
    </location>
</feature>
<organism evidence="2 3">
    <name type="scientific">Nocardioides albus</name>
    <dbReference type="NCBI Taxonomy" id="1841"/>
    <lineage>
        <taxon>Bacteria</taxon>
        <taxon>Bacillati</taxon>
        <taxon>Actinomycetota</taxon>
        <taxon>Actinomycetes</taxon>
        <taxon>Propionibacteriales</taxon>
        <taxon>Nocardioidaceae</taxon>
        <taxon>Nocardioides</taxon>
    </lineage>
</organism>
<gene>
    <name evidence="2" type="ORF">FHS12_004183</name>
</gene>
<evidence type="ECO:0000313" key="2">
    <source>
        <dbReference type="EMBL" id="MBB3091218.1"/>
    </source>
</evidence>
<sequence length="63" mass="7040">MNEVWYVVGLVMVSVAVLVLGVWFVRREIRDEISPAALLWTGYAVVAAFVVFGVLRTSWVVLS</sequence>
<evidence type="ECO:0000256" key="1">
    <source>
        <dbReference type="SAM" id="Phobius"/>
    </source>
</evidence>
<reference evidence="2 3" key="1">
    <citation type="submission" date="2020-08" db="EMBL/GenBank/DDBJ databases">
        <title>Genomic Encyclopedia of Type Strains, Phase III (KMG-III): the genomes of soil and plant-associated and newly described type strains.</title>
        <authorList>
            <person name="Whitman W."/>
        </authorList>
    </citation>
    <scope>NUCLEOTIDE SEQUENCE [LARGE SCALE GENOMIC DNA]</scope>
    <source>
        <strain evidence="2 3">CECT 3302</strain>
    </source>
</reference>
<proteinExistence type="predicted"/>
<feature type="transmembrane region" description="Helical" evidence="1">
    <location>
        <begin position="37"/>
        <end position="55"/>
    </location>
</feature>
<keyword evidence="3" id="KW-1185">Reference proteome</keyword>
<name>A0A7W5A7Z1_9ACTN</name>
<dbReference type="Proteomes" id="UP000577707">
    <property type="component" value="Unassembled WGS sequence"/>
</dbReference>
<evidence type="ECO:0000313" key="3">
    <source>
        <dbReference type="Proteomes" id="UP000577707"/>
    </source>
</evidence>
<dbReference type="RefSeq" id="WP_183549022.1">
    <property type="nucleotide sequence ID" value="NZ_BMQT01000008.1"/>
</dbReference>
<protein>
    <submittedName>
        <fullName evidence="2">Uncharacterized protein</fullName>
    </submittedName>
</protein>
<keyword evidence="1" id="KW-0812">Transmembrane</keyword>
<keyword evidence="1" id="KW-1133">Transmembrane helix</keyword>
<accession>A0A7W5A7Z1</accession>
<keyword evidence="1" id="KW-0472">Membrane</keyword>
<dbReference type="EMBL" id="JACHXG010000009">
    <property type="protein sequence ID" value="MBB3091218.1"/>
    <property type="molecule type" value="Genomic_DNA"/>
</dbReference>
<comment type="caution">
    <text evidence="2">The sequence shown here is derived from an EMBL/GenBank/DDBJ whole genome shotgun (WGS) entry which is preliminary data.</text>
</comment>
<dbReference type="AlphaFoldDB" id="A0A7W5A7Z1"/>